<dbReference type="PROSITE" id="PS50160">
    <property type="entry name" value="DNA_LIGASE_A3"/>
    <property type="match status" value="1"/>
</dbReference>
<dbReference type="GO" id="GO:0006281">
    <property type="term" value="P:DNA repair"/>
    <property type="evidence" value="ECO:0007669"/>
    <property type="project" value="InterPro"/>
</dbReference>
<keyword evidence="2" id="KW-0436">Ligase</keyword>
<dbReference type="RefSeq" id="WP_094782954.1">
    <property type="nucleotide sequence ID" value="NZ_CYGX02000091.1"/>
</dbReference>
<name>A0A1N7SKX1_9BURK</name>
<organism evidence="2 3">
    <name type="scientific">Paraburkholderia ribeironis</name>
    <dbReference type="NCBI Taxonomy" id="1247936"/>
    <lineage>
        <taxon>Bacteria</taxon>
        <taxon>Pseudomonadati</taxon>
        <taxon>Pseudomonadota</taxon>
        <taxon>Betaproteobacteria</taxon>
        <taxon>Burkholderiales</taxon>
        <taxon>Burkholderiaceae</taxon>
        <taxon>Paraburkholderia</taxon>
    </lineage>
</organism>
<dbReference type="Proteomes" id="UP000187012">
    <property type="component" value="Unassembled WGS sequence"/>
</dbReference>
<protein>
    <submittedName>
        <fullName evidence="2">ATP dependent DNA ligase</fullName>
    </submittedName>
</protein>
<reference evidence="2 3" key="1">
    <citation type="submission" date="2016-12" db="EMBL/GenBank/DDBJ databases">
        <authorList>
            <person name="Song W.-J."/>
            <person name="Kurnit D.M."/>
        </authorList>
    </citation>
    <scope>NUCLEOTIDE SEQUENCE [LARGE SCALE GENOMIC DNA]</scope>
    <source>
        <strain evidence="2 3">STM7296</strain>
    </source>
</reference>
<evidence type="ECO:0000259" key="1">
    <source>
        <dbReference type="PROSITE" id="PS50160"/>
    </source>
</evidence>
<dbReference type="AlphaFoldDB" id="A0A1N7SKX1"/>
<dbReference type="OrthoDB" id="5503604at2"/>
<dbReference type="GO" id="GO:0005524">
    <property type="term" value="F:ATP binding"/>
    <property type="evidence" value="ECO:0007669"/>
    <property type="project" value="InterPro"/>
</dbReference>
<dbReference type="Gene3D" id="3.30.1490.70">
    <property type="match status" value="1"/>
</dbReference>
<sequence length="134" mass="15041">MDNPALLLFLDAANATSLPSRAKSAVAAHPARLYIFDMLAEGHHDLRTLPLVKRKDILRDSFDNTARLVYVAGIHAAGDWVFSQVQAYDFEGMVAKRLRSTYQRGRSRDWIKIKSEPYGREAALGFGRSVKATY</sequence>
<keyword evidence="3" id="KW-1185">Reference proteome</keyword>
<dbReference type="PROSITE" id="PS00333">
    <property type="entry name" value="DNA_LIGASE_A2"/>
    <property type="match status" value="1"/>
</dbReference>
<dbReference type="GO" id="GO:0003910">
    <property type="term" value="F:DNA ligase (ATP) activity"/>
    <property type="evidence" value="ECO:0007669"/>
    <property type="project" value="InterPro"/>
</dbReference>
<dbReference type="Gene3D" id="3.30.470.30">
    <property type="entry name" value="DNA ligase/mRNA capping enzyme"/>
    <property type="match status" value="1"/>
</dbReference>
<dbReference type="STRING" id="1247936.BN2475_910010"/>
<proteinExistence type="predicted"/>
<feature type="domain" description="ATP-dependent DNA ligase family profile" evidence="1">
    <location>
        <begin position="33"/>
        <end position="116"/>
    </location>
</feature>
<gene>
    <name evidence="2" type="ORF">BN2475_910010</name>
</gene>
<dbReference type="SUPFAM" id="SSF56091">
    <property type="entry name" value="DNA ligase/mRNA capping enzyme, catalytic domain"/>
    <property type="match status" value="1"/>
</dbReference>
<dbReference type="InterPro" id="IPR012310">
    <property type="entry name" value="DNA_ligase_ATP-dep_cent"/>
</dbReference>
<evidence type="ECO:0000313" key="2">
    <source>
        <dbReference type="EMBL" id="SIT48030.1"/>
    </source>
</evidence>
<dbReference type="EMBL" id="CYGX02000091">
    <property type="protein sequence ID" value="SIT48030.1"/>
    <property type="molecule type" value="Genomic_DNA"/>
</dbReference>
<evidence type="ECO:0000313" key="3">
    <source>
        <dbReference type="Proteomes" id="UP000187012"/>
    </source>
</evidence>
<dbReference type="GO" id="GO:0006310">
    <property type="term" value="P:DNA recombination"/>
    <property type="evidence" value="ECO:0007669"/>
    <property type="project" value="InterPro"/>
</dbReference>
<dbReference type="Pfam" id="PF01068">
    <property type="entry name" value="DNA_ligase_A_M"/>
    <property type="match status" value="1"/>
</dbReference>
<accession>A0A1N7SKX1</accession>
<dbReference type="InterPro" id="IPR016059">
    <property type="entry name" value="DNA_ligase_ATP-dep_CS"/>
</dbReference>